<protein>
    <submittedName>
        <fullName evidence="2">Tetratricopeptide repeat protein</fullName>
    </submittedName>
</protein>
<dbReference type="Gene3D" id="1.25.40.10">
    <property type="entry name" value="Tetratricopeptide repeat domain"/>
    <property type="match status" value="1"/>
</dbReference>
<dbReference type="InterPro" id="IPR011990">
    <property type="entry name" value="TPR-like_helical_dom_sf"/>
</dbReference>
<dbReference type="PROSITE" id="PS50005">
    <property type="entry name" value="TPR"/>
    <property type="match status" value="1"/>
</dbReference>
<evidence type="ECO:0000313" key="3">
    <source>
        <dbReference type="Proteomes" id="UP000295668"/>
    </source>
</evidence>
<proteinExistence type="predicted"/>
<gene>
    <name evidence="2" type="ORF">EZJ43_04600</name>
</gene>
<dbReference type="EMBL" id="SJCY01000002">
    <property type="protein sequence ID" value="TDG37401.1"/>
    <property type="molecule type" value="Genomic_DNA"/>
</dbReference>
<keyword evidence="1" id="KW-0802">TPR repeat</keyword>
<dbReference type="SMART" id="SM00028">
    <property type="entry name" value="TPR"/>
    <property type="match status" value="2"/>
</dbReference>
<dbReference type="SUPFAM" id="SSF48452">
    <property type="entry name" value="TPR-like"/>
    <property type="match status" value="1"/>
</dbReference>
<organism evidence="2 3">
    <name type="scientific">Pedobacter changchengzhani</name>
    <dbReference type="NCBI Taxonomy" id="2529274"/>
    <lineage>
        <taxon>Bacteria</taxon>
        <taxon>Pseudomonadati</taxon>
        <taxon>Bacteroidota</taxon>
        <taxon>Sphingobacteriia</taxon>
        <taxon>Sphingobacteriales</taxon>
        <taxon>Sphingobacteriaceae</taxon>
        <taxon>Pedobacter</taxon>
    </lineage>
</organism>
<dbReference type="OrthoDB" id="1466726at2"/>
<evidence type="ECO:0000313" key="2">
    <source>
        <dbReference type="EMBL" id="TDG37401.1"/>
    </source>
</evidence>
<dbReference type="Pfam" id="PF13181">
    <property type="entry name" value="TPR_8"/>
    <property type="match status" value="2"/>
</dbReference>
<reference evidence="2 3" key="1">
    <citation type="submission" date="2019-02" db="EMBL/GenBank/DDBJ databases">
        <title>Pedobacter sp. nov., a novel speices isolated from soil of pinguins habitat in Antarcitica.</title>
        <authorList>
            <person name="He R.-H."/>
        </authorList>
    </citation>
    <scope>NUCLEOTIDE SEQUENCE [LARGE SCALE GENOMIC DNA]</scope>
    <source>
        <strain evidence="2 3">E01020</strain>
    </source>
</reference>
<dbReference type="AlphaFoldDB" id="A0A4R5MNQ2"/>
<dbReference type="Proteomes" id="UP000295668">
    <property type="component" value="Unassembled WGS sequence"/>
</dbReference>
<evidence type="ECO:0000256" key="1">
    <source>
        <dbReference type="PROSITE-ProRule" id="PRU00339"/>
    </source>
</evidence>
<name>A0A4R5MNQ2_9SPHI</name>
<sequence length="497" mass="56482">MLKSLRYLFLLFAIFLFVPLSSFANFDFNANCLNAYKNIFELKLGNARAYLSTEKKLRPNNSIIPLLENYIDYFTLLTSDSKAEFDRLKANKSVRLNIISADDKTSPYYLYAQAEINLQWALIHGRYGEYFNAAMEIRKANSLLAENVKNFPSFPLSYKGLGLINAVLGSLPDGALKSTLATFGIKGDTEVGLAMLDKLAGSIAETTYEPFYEEVAFYYSYVLIDVAHSASAYTKTMHYTARMNDSSLLKTYLQGYVSIKYAHTDNAMAIFKHKPVGAIYVNFPYLDYLEGVAHLNKLDLNAVIYFENFLKTTKGVDHIKDTYMHLAWVSLLKGDKLNYKKFAEKAVSNGFLYQEKDKQAQNEALSPMPNVELLKARLLFDGGYLTKALSFLADKTNEDFATDKDKTEFNYRLGRIYDDLGKDNQSLTYYQNAINIGRNLKYYFAANAALQMGKVYEKKKDFIKAKSSYNTAINMKNHEYESSIETQAKAALKRIAN</sequence>
<dbReference type="InterPro" id="IPR019734">
    <property type="entry name" value="TPR_rpt"/>
</dbReference>
<accession>A0A4R5MNQ2</accession>
<comment type="caution">
    <text evidence="2">The sequence shown here is derived from an EMBL/GenBank/DDBJ whole genome shotgun (WGS) entry which is preliminary data.</text>
</comment>
<keyword evidence="3" id="KW-1185">Reference proteome</keyword>
<feature type="repeat" description="TPR" evidence="1">
    <location>
        <begin position="446"/>
        <end position="479"/>
    </location>
</feature>
<dbReference type="RefSeq" id="WP_133261494.1">
    <property type="nucleotide sequence ID" value="NZ_SJCY01000002.1"/>
</dbReference>